<organism evidence="8 9">
    <name type="scientific">Aquisphaera giovannonii</name>
    <dbReference type="NCBI Taxonomy" id="406548"/>
    <lineage>
        <taxon>Bacteria</taxon>
        <taxon>Pseudomonadati</taxon>
        <taxon>Planctomycetota</taxon>
        <taxon>Planctomycetia</taxon>
        <taxon>Isosphaerales</taxon>
        <taxon>Isosphaeraceae</taxon>
        <taxon>Aquisphaera</taxon>
    </lineage>
</organism>
<keyword evidence="5 6" id="KW-0472">Membrane</keyword>
<feature type="transmembrane region" description="Helical" evidence="6">
    <location>
        <begin position="135"/>
        <end position="156"/>
    </location>
</feature>
<dbReference type="AlphaFoldDB" id="A0A5B9W2E2"/>
<dbReference type="GO" id="GO:0005886">
    <property type="term" value="C:plasma membrane"/>
    <property type="evidence" value="ECO:0007669"/>
    <property type="project" value="UniProtKB-SubCell"/>
</dbReference>
<feature type="transmembrane region" description="Helical" evidence="6">
    <location>
        <begin position="286"/>
        <end position="308"/>
    </location>
</feature>
<keyword evidence="9" id="KW-1185">Reference proteome</keyword>
<evidence type="ECO:0000313" key="9">
    <source>
        <dbReference type="Proteomes" id="UP000324233"/>
    </source>
</evidence>
<dbReference type="Proteomes" id="UP000324233">
    <property type="component" value="Chromosome"/>
</dbReference>
<evidence type="ECO:0000256" key="6">
    <source>
        <dbReference type="SAM" id="Phobius"/>
    </source>
</evidence>
<evidence type="ECO:0000256" key="2">
    <source>
        <dbReference type="ARBA" id="ARBA00022475"/>
    </source>
</evidence>
<dbReference type="KEGG" id="agv:OJF2_28370"/>
<evidence type="ECO:0000256" key="5">
    <source>
        <dbReference type="ARBA" id="ARBA00023136"/>
    </source>
</evidence>
<name>A0A5B9W2E2_9BACT</name>
<dbReference type="PANTHER" id="PTHR35007">
    <property type="entry name" value="INTEGRAL MEMBRANE PROTEIN-RELATED"/>
    <property type="match status" value="1"/>
</dbReference>
<sequence>MTISLQALLPLLVFCSISMAVWAVMTIVLGDRNRGAEDRLRRIMSPGTDRKGAEHSLAQKQEKFQEQVARAANKLGQSLRPTDEQELGKVRVELLNAGFRSENAVAVFFGVKMILMSLFAAIVFPVVALKEGVTLNAFTYTVAAGGLGFYIPGLVVGSRKKKRSEDIFLGLPDALDLMVVCVEAGLGLDAAMRRVTAELATSCKTLCEEFAIANFQLQMGRPRKDVLRDLGVRTGVDDMRSLAAVIIQAEKFGSSIGAALRVQSDALRLRRRQFAEERAAKTAVKIMIPLILFIFPGVFVVLVGPAGIQIANTIMAK</sequence>
<feature type="transmembrane region" description="Helical" evidence="6">
    <location>
        <begin position="104"/>
        <end position="129"/>
    </location>
</feature>
<keyword evidence="3 6" id="KW-0812">Transmembrane</keyword>
<proteinExistence type="predicted"/>
<feature type="transmembrane region" description="Helical" evidence="6">
    <location>
        <begin position="6"/>
        <end position="29"/>
    </location>
</feature>
<gene>
    <name evidence="8" type="ORF">OJF2_28370</name>
</gene>
<dbReference type="RefSeq" id="WP_246196539.1">
    <property type="nucleotide sequence ID" value="NZ_CP042997.1"/>
</dbReference>
<dbReference type="Pfam" id="PF00482">
    <property type="entry name" value="T2SSF"/>
    <property type="match status" value="1"/>
</dbReference>
<feature type="domain" description="Type II secretion system protein GspF" evidence="7">
    <location>
        <begin position="175"/>
        <end position="303"/>
    </location>
</feature>
<protein>
    <submittedName>
        <fullName evidence="8">Bacterial type II secretion system protein F domain protein</fullName>
    </submittedName>
</protein>
<comment type="subcellular location">
    <subcellularLocation>
        <location evidence="1">Cell membrane</location>
        <topology evidence="1">Multi-pass membrane protein</topology>
    </subcellularLocation>
</comment>
<dbReference type="InterPro" id="IPR018076">
    <property type="entry name" value="T2SS_GspF_dom"/>
</dbReference>
<evidence type="ECO:0000259" key="7">
    <source>
        <dbReference type="Pfam" id="PF00482"/>
    </source>
</evidence>
<reference evidence="8 9" key="1">
    <citation type="submission" date="2019-08" db="EMBL/GenBank/DDBJ databases">
        <title>Deep-cultivation of Planctomycetes and their phenomic and genomic characterization uncovers novel biology.</title>
        <authorList>
            <person name="Wiegand S."/>
            <person name="Jogler M."/>
            <person name="Boedeker C."/>
            <person name="Pinto D."/>
            <person name="Vollmers J."/>
            <person name="Rivas-Marin E."/>
            <person name="Kohn T."/>
            <person name="Peeters S.H."/>
            <person name="Heuer A."/>
            <person name="Rast P."/>
            <person name="Oberbeckmann S."/>
            <person name="Bunk B."/>
            <person name="Jeske O."/>
            <person name="Meyerdierks A."/>
            <person name="Storesund J.E."/>
            <person name="Kallscheuer N."/>
            <person name="Luecker S."/>
            <person name="Lage O.M."/>
            <person name="Pohl T."/>
            <person name="Merkel B.J."/>
            <person name="Hornburger P."/>
            <person name="Mueller R.-W."/>
            <person name="Bruemmer F."/>
            <person name="Labrenz M."/>
            <person name="Spormann A.M."/>
            <person name="Op den Camp H."/>
            <person name="Overmann J."/>
            <person name="Amann R."/>
            <person name="Jetten M.S.M."/>
            <person name="Mascher T."/>
            <person name="Medema M.H."/>
            <person name="Devos D.P."/>
            <person name="Kaster A.-K."/>
            <person name="Ovreas L."/>
            <person name="Rohde M."/>
            <person name="Galperin M.Y."/>
            <person name="Jogler C."/>
        </authorList>
    </citation>
    <scope>NUCLEOTIDE SEQUENCE [LARGE SCALE GENOMIC DNA]</scope>
    <source>
        <strain evidence="8 9">OJF2</strain>
    </source>
</reference>
<evidence type="ECO:0000256" key="4">
    <source>
        <dbReference type="ARBA" id="ARBA00022989"/>
    </source>
</evidence>
<accession>A0A5B9W2E2</accession>
<evidence type="ECO:0000256" key="3">
    <source>
        <dbReference type="ARBA" id="ARBA00022692"/>
    </source>
</evidence>
<keyword evidence="2" id="KW-1003">Cell membrane</keyword>
<dbReference type="EMBL" id="CP042997">
    <property type="protein sequence ID" value="QEH34301.1"/>
    <property type="molecule type" value="Genomic_DNA"/>
</dbReference>
<evidence type="ECO:0000313" key="8">
    <source>
        <dbReference type="EMBL" id="QEH34301.1"/>
    </source>
</evidence>
<keyword evidence="4 6" id="KW-1133">Transmembrane helix</keyword>
<dbReference type="PANTHER" id="PTHR35007:SF2">
    <property type="entry name" value="PILUS ASSEMBLE PROTEIN"/>
    <property type="match status" value="1"/>
</dbReference>
<evidence type="ECO:0000256" key="1">
    <source>
        <dbReference type="ARBA" id="ARBA00004651"/>
    </source>
</evidence>